<gene>
    <name evidence="2" type="primary">fkbM</name>
    <name evidence="2" type="ORF">Verru16b_01923</name>
</gene>
<keyword evidence="3" id="KW-1185">Reference proteome</keyword>
<protein>
    <submittedName>
        <fullName evidence="2">31-O-demethyl-FK506 methyltransferase FkbM</fullName>
        <ecNumber evidence="2">2.1.1.-</ecNumber>
    </submittedName>
</protein>
<feature type="domain" description="Methyltransferase FkbM" evidence="1">
    <location>
        <begin position="85"/>
        <end position="251"/>
    </location>
</feature>
<dbReference type="InterPro" id="IPR029063">
    <property type="entry name" value="SAM-dependent_MTases_sf"/>
</dbReference>
<dbReference type="InterPro" id="IPR006342">
    <property type="entry name" value="FkbM_mtfrase"/>
</dbReference>
<dbReference type="NCBIfam" id="TIGR01444">
    <property type="entry name" value="fkbM_fam"/>
    <property type="match status" value="1"/>
</dbReference>
<reference evidence="2 3" key="1">
    <citation type="submission" date="2016-06" db="EMBL/GenBank/DDBJ databases">
        <title>Three novel species with peptidoglycan cell walls form the new genus Lacunisphaera gen. nov. in the family Opitutaceae of the verrucomicrobial subdivision 4.</title>
        <authorList>
            <person name="Rast P."/>
            <person name="Gloeckner I."/>
            <person name="Jogler M."/>
            <person name="Boedeker C."/>
            <person name="Jeske O."/>
            <person name="Wiegand S."/>
            <person name="Reinhardt R."/>
            <person name="Schumann P."/>
            <person name="Rohde M."/>
            <person name="Spring S."/>
            <person name="Gloeckner F.O."/>
            <person name="Jogler C."/>
        </authorList>
    </citation>
    <scope>NUCLEOTIDE SEQUENCE [LARGE SCALE GENOMIC DNA]</scope>
    <source>
        <strain evidence="2 3">IG16b</strain>
    </source>
</reference>
<dbReference type="SUPFAM" id="SSF53335">
    <property type="entry name" value="S-adenosyl-L-methionine-dependent methyltransferases"/>
    <property type="match status" value="1"/>
</dbReference>
<dbReference type="STRING" id="1838286.Verru16b_01923"/>
<dbReference type="KEGG" id="obg:Verru16b_01923"/>
<dbReference type="Pfam" id="PF05050">
    <property type="entry name" value="Methyltransf_21"/>
    <property type="match status" value="1"/>
</dbReference>
<organism evidence="2 3">
    <name type="scientific">Lacunisphaera limnophila</name>
    <dbReference type="NCBI Taxonomy" id="1838286"/>
    <lineage>
        <taxon>Bacteria</taxon>
        <taxon>Pseudomonadati</taxon>
        <taxon>Verrucomicrobiota</taxon>
        <taxon>Opitutia</taxon>
        <taxon>Opitutales</taxon>
        <taxon>Opitutaceae</taxon>
        <taxon>Lacunisphaera</taxon>
    </lineage>
</organism>
<dbReference type="RefSeq" id="WP_083270243.1">
    <property type="nucleotide sequence ID" value="NZ_CP016094.1"/>
</dbReference>
<dbReference type="Gene3D" id="3.40.50.150">
    <property type="entry name" value="Vaccinia Virus protein VP39"/>
    <property type="match status" value="1"/>
</dbReference>
<keyword evidence="2" id="KW-0808">Transferase</keyword>
<proteinExistence type="predicted"/>
<dbReference type="EMBL" id="CP016094">
    <property type="protein sequence ID" value="AOS44854.1"/>
    <property type="molecule type" value="Genomic_DNA"/>
</dbReference>
<evidence type="ECO:0000313" key="3">
    <source>
        <dbReference type="Proteomes" id="UP000095228"/>
    </source>
</evidence>
<dbReference type="Proteomes" id="UP000095228">
    <property type="component" value="Chromosome"/>
</dbReference>
<dbReference type="GO" id="GO:0008168">
    <property type="term" value="F:methyltransferase activity"/>
    <property type="evidence" value="ECO:0007669"/>
    <property type="project" value="UniProtKB-KW"/>
</dbReference>
<name>A0A1D8AVC4_9BACT</name>
<dbReference type="AlphaFoldDB" id="A0A1D8AVC4"/>
<evidence type="ECO:0000313" key="2">
    <source>
        <dbReference type="EMBL" id="AOS44854.1"/>
    </source>
</evidence>
<dbReference type="InterPro" id="IPR052514">
    <property type="entry name" value="SAM-dependent_MTase"/>
</dbReference>
<accession>A0A1D8AVC4</accession>
<dbReference type="GO" id="GO:0032259">
    <property type="term" value="P:methylation"/>
    <property type="evidence" value="ECO:0007669"/>
    <property type="project" value="UniProtKB-KW"/>
</dbReference>
<sequence length="270" mass="29160">MTSDPTTPSRPAAPGLGARLTVEAGFLWSRLLGRPYQLTTVLFGCPVVLGIEARREITRAYGFELEAALMQRLLDHVRPGDTVYDVGANIGLISMILALHPAGRGCRVHSFEPEPRNFGELARNIGLNGVQDRVTPHQVALGRSEGEAALFVRGSTGDGRHSIAETKGAEGSISVKLSTATTFAQTTGQPPDVIKIDIEGAEGEMLAGAEGLIATGRPREIIMEVHNKGGRDLMPDGTTIDAWLKARGYVLAWEQHRRSGVHRHYQRAGR</sequence>
<dbReference type="PANTHER" id="PTHR34203:SF15">
    <property type="entry name" value="SLL1173 PROTEIN"/>
    <property type="match status" value="1"/>
</dbReference>
<dbReference type="OrthoDB" id="182922at2"/>
<keyword evidence="2" id="KW-0489">Methyltransferase</keyword>
<dbReference type="EC" id="2.1.1.-" evidence="2"/>
<evidence type="ECO:0000259" key="1">
    <source>
        <dbReference type="Pfam" id="PF05050"/>
    </source>
</evidence>
<dbReference type="PANTHER" id="PTHR34203">
    <property type="entry name" value="METHYLTRANSFERASE, FKBM FAMILY PROTEIN"/>
    <property type="match status" value="1"/>
</dbReference>